<dbReference type="SUPFAM" id="SSF56204">
    <property type="entry name" value="Hect, E3 ligase catalytic domain"/>
    <property type="match status" value="1"/>
</dbReference>
<dbReference type="InterPro" id="IPR035983">
    <property type="entry name" value="Hect_E3_ubiquitin_ligase"/>
</dbReference>
<accession>A0ABQ9F3B4</accession>
<dbReference type="InterPro" id="IPR001304">
    <property type="entry name" value="C-type_lectin-like"/>
</dbReference>
<feature type="region of interest" description="Disordered" evidence="3">
    <location>
        <begin position="387"/>
        <end position="416"/>
    </location>
</feature>
<reference evidence="5 6" key="1">
    <citation type="submission" date="2022-12" db="EMBL/GenBank/DDBJ databases">
        <title>Chromosome-level genome of Tegillarca granosa.</title>
        <authorList>
            <person name="Kim J."/>
        </authorList>
    </citation>
    <scope>NUCLEOTIDE SEQUENCE [LARGE SCALE GENOMIC DNA]</scope>
    <source>
        <strain evidence="5">Teg-2019</strain>
        <tissue evidence="5">Adductor muscle</tissue>
    </source>
</reference>
<feature type="domain" description="C-type lectin" evidence="4">
    <location>
        <begin position="66"/>
        <end position="132"/>
    </location>
</feature>
<evidence type="ECO:0000256" key="2">
    <source>
        <dbReference type="ARBA" id="ARBA00023157"/>
    </source>
</evidence>
<dbReference type="Gene3D" id="3.30.2410.10">
    <property type="entry name" value="Hect, E3 ligase catalytic domain"/>
    <property type="match status" value="1"/>
</dbReference>
<keyword evidence="2" id="KW-1015">Disulfide bond</keyword>
<dbReference type="Gene3D" id="3.10.100.10">
    <property type="entry name" value="Mannose-Binding Protein A, subunit A"/>
    <property type="match status" value="1"/>
</dbReference>
<dbReference type="Pfam" id="PF00632">
    <property type="entry name" value="HECT"/>
    <property type="match status" value="1"/>
</dbReference>
<feature type="compositionally biased region" description="Basic residues" evidence="3">
    <location>
        <begin position="240"/>
        <end position="254"/>
    </location>
</feature>
<comment type="caution">
    <text evidence="5">The sequence shown here is derived from an EMBL/GenBank/DDBJ whole genome shotgun (WGS) entry which is preliminary data.</text>
</comment>
<proteinExistence type="predicted"/>
<gene>
    <name evidence="5" type="ORF">KUTeg_010565</name>
</gene>
<evidence type="ECO:0000256" key="1">
    <source>
        <dbReference type="ARBA" id="ARBA00022786"/>
    </source>
</evidence>
<dbReference type="PROSITE" id="PS00615">
    <property type="entry name" value="C_TYPE_LECTIN_1"/>
    <property type="match status" value="1"/>
</dbReference>
<evidence type="ECO:0000313" key="5">
    <source>
        <dbReference type="EMBL" id="KAJ8311888.1"/>
    </source>
</evidence>
<dbReference type="InterPro" id="IPR016186">
    <property type="entry name" value="C-type_lectin-like/link_sf"/>
</dbReference>
<dbReference type="Pfam" id="PF00059">
    <property type="entry name" value="Lectin_C"/>
    <property type="match status" value="1"/>
</dbReference>
<feature type="compositionally biased region" description="Polar residues" evidence="3">
    <location>
        <begin position="392"/>
        <end position="403"/>
    </location>
</feature>
<feature type="region of interest" description="Disordered" evidence="3">
    <location>
        <begin position="220"/>
        <end position="255"/>
    </location>
</feature>
<dbReference type="CDD" id="cd00037">
    <property type="entry name" value="CLECT"/>
    <property type="match status" value="1"/>
</dbReference>
<evidence type="ECO:0000256" key="3">
    <source>
        <dbReference type="SAM" id="MobiDB-lite"/>
    </source>
</evidence>
<dbReference type="InterPro" id="IPR000569">
    <property type="entry name" value="HECT_dom"/>
</dbReference>
<keyword evidence="6" id="KW-1185">Reference proteome</keyword>
<dbReference type="InterPro" id="IPR016187">
    <property type="entry name" value="CTDL_fold"/>
</dbReference>
<keyword evidence="1" id="KW-0833">Ubl conjugation pathway</keyword>
<sequence>MHFITHCGIPDTVKGALVLGTNQGIGIGQHRKYKCGDTEAISVCQRDGHWSYINITCNLEGAHTIIWLGATDREEEMLFKWVDNSTEELHQTWTIFDGFAPNGYKADCVIFSCKNFVWEDTACFLPTDFVCEKRVQIMDLYDFLQSRNISEDNINRMREEKIDSASILQMSDDDLSGFVPLYGDRLVVMNFCKDREDQSTKRKHKSKKSLMDKIRARVNAMKGNTSSSGEDDADESSLSKKLKGNKNAEKKKRKVELSCYHHDSHSYHQVRINKGGGPKSFEIGKNERMSKVFELGKELYFPKGENKIRGRVSQFKLKLTDTYFQDIDLEATIESYYNRLKMRQLKFHFCSTDVLEAADTSFDSKSTVTNKGDVTELPVILPPRQYREKSDTAVNRTPSTSCIASSDSKSTTDKSDATDLTVIISPKQYFGKSDIDMNESPSTSDNNTAKVETVEYISISPSDINAPTVWSATVPDFPSNFDIQDFSLDEDIEFGRVRTDSNTTLDSTLPYESTSIKEKKVITLRIHRGSALNDMVTFFKDPEITDAIIDAKMVLPNGKEETGDGDGVLRDCFTEFWSEFYEQCTEGHNLKVPVLRHDFQLDEWTAVARIIRKGYEISGYWPISILPAIFEECIHGHIESNLIDLFVEYLSPVESHIVKTAISDFQATDQDDLLEFLDSHSCRKSVNSENILPIIVELAQLELIQQPRYIIDCFRSELRLLGRSVTPCMLQDFYQSLKPNTKNVLASLIFPDNLSNAERECVSYLKRYIKELDGEKLKAFLRFCTGADVLLNTKTTVEFIDVDGYTRSPIAHTCGRILKIPSTYESFTVFRSEFNYLLNSGIWVMDIV</sequence>
<organism evidence="5 6">
    <name type="scientific">Tegillarca granosa</name>
    <name type="common">Malaysian cockle</name>
    <name type="synonym">Anadara granosa</name>
    <dbReference type="NCBI Taxonomy" id="220873"/>
    <lineage>
        <taxon>Eukaryota</taxon>
        <taxon>Metazoa</taxon>
        <taxon>Spiralia</taxon>
        <taxon>Lophotrochozoa</taxon>
        <taxon>Mollusca</taxon>
        <taxon>Bivalvia</taxon>
        <taxon>Autobranchia</taxon>
        <taxon>Pteriomorphia</taxon>
        <taxon>Arcoida</taxon>
        <taxon>Arcoidea</taxon>
        <taxon>Arcidae</taxon>
        <taxon>Tegillarca</taxon>
    </lineage>
</organism>
<evidence type="ECO:0000313" key="6">
    <source>
        <dbReference type="Proteomes" id="UP001217089"/>
    </source>
</evidence>
<dbReference type="InterPro" id="IPR018378">
    <property type="entry name" value="C-type_lectin_CS"/>
</dbReference>
<dbReference type="PROSITE" id="PS50041">
    <property type="entry name" value="C_TYPE_LECTIN_2"/>
    <property type="match status" value="1"/>
</dbReference>
<protein>
    <recommendedName>
        <fullName evidence="4">C-type lectin domain-containing protein</fullName>
    </recommendedName>
</protein>
<dbReference type="Proteomes" id="UP001217089">
    <property type="component" value="Unassembled WGS sequence"/>
</dbReference>
<evidence type="ECO:0000259" key="4">
    <source>
        <dbReference type="PROSITE" id="PS50041"/>
    </source>
</evidence>
<name>A0ABQ9F3B4_TEGGR</name>
<dbReference type="SUPFAM" id="SSF56436">
    <property type="entry name" value="C-type lectin-like"/>
    <property type="match status" value="1"/>
</dbReference>
<dbReference type="EMBL" id="JARBDR010000457">
    <property type="protein sequence ID" value="KAJ8311888.1"/>
    <property type="molecule type" value="Genomic_DNA"/>
</dbReference>